<name>A0A840A004_9CAUL</name>
<proteinExistence type="predicted"/>
<dbReference type="InterPro" id="IPR004358">
    <property type="entry name" value="Sig_transdc_His_kin-like_C"/>
</dbReference>
<dbReference type="GO" id="GO:0000155">
    <property type="term" value="F:phosphorelay sensor kinase activity"/>
    <property type="evidence" value="ECO:0007669"/>
    <property type="project" value="InterPro"/>
</dbReference>
<dbReference type="InterPro" id="IPR005467">
    <property type="entry name" value="His_kinase_dom"/>
</dbReference>
<dbReference type="PANTHER" id="PTHR43047">
    <property type="entry name" value="TWO-COMPONENT HISTIDINE PROTEIN KINASE"/>
    <property type="match status" value="1"/>
</dbReference>
<evidence type="ECO:0000259" key="7">
    <source>
        <dbReference type="PROSITE" id="PS50109"/>
    </source>
</evidence>
<dbReference type="Proteomes" id="UP000530564">
    <property type="component" value="Unassembled WGS sequence"/>
</dbReference>
<evidence type="ECO:0000256" key="2">
    <source>
        <dbReference type="ARBA" id="ARBA00012438"/>
    </source>
</evidence>
<dbReference type="InterPro" id="IPR003661">
    <property type="entry name" value="HisK_dim/P_dom"/>
</dbReference>
<dbReference type="Gene3D" id="3.40.50.2300">
    <property type="match status" value="1"/>
</dbReference>
<dbReference type="InterPro" id="IPR001789">
    <property type="entry name" value="Sig_transdc_resp-reg_receiver"/>
</dbReference>
<evidence type="ECO:0000256" key="4">
    <source>
        <dbReference type="ARBA" id="ARBA00022679"/>
    </source>
</evidence>
<dbReference type="EC" id="2.7.13.3" evidence="2"/>
<dbReference type="InterPro" id="IPR003594">
    <property type="entry name" value="HATPase_dom"/>
</dbReference>
<gene>
    <name evidence="9" type="ORF">GGQ61_001690</name>
</gene>
<dbReference type="InterPro" id="IPR036097">
    <property type="entry name" value="HisK_dim/P_sf"/>
</dbReference>
<dbReference type="Pfam" id="PF00072">
    <property type="entry name" value="Response_reg"/>
    <property type="match status" value="1"/>
</dbReference>
<dbReference type="Pfam" id="PF02518">
    <property type="entry name" value="HATPase_c"/>
    <property type="match status" value="1"/>
</dbReference>
<feature type="modified residue" description="4-aspartylphosphate" evidence="6">
    <location>
        <position position="457"/>
    </location>
</feature>
<evidence type="ECO:0000259" key="8">
    <source>
        <dbReference type="PROSITE" id="PS50110"/>
    </source>
</evidence>
<dbReference type="SUPFAM" id="SSF55874">
    <property type="entry name" value="ATPase domain of HSP90 chaperone/DNA topoisomerase II/histidine kinase"/>
    <property type="match status" value="1"/>
</dbReference>
<protein>
    <recommendedName>
        <fullName evidence="2">histidine kinase</fullName>
        <ecNumber evidence="2">2.7.13.3</ecNumber>
    </recommendedName>
</protein>
<accession>A0A840A004</accession>
<keyword evidence="3 6" id="KW-0597">Phosphoprotein</keyword>
<dbReference type="CDD" id="cd00082">
    <property type="entry name" value="HisKA"/>
    <property type="match status" value="1"/>
</dbReference>
<dbReference type="CDD" id="cd04598">
    <property type="entry name" value="CBS_pair_GGDEF_EAL"/>
    <property type="match status" value="1"/>
</dbReference>
<sequence length="534" mass="56381">MSATLLDLIQSIAPITPETLGQDVYDRFQSEPDTLAIAVVDAEGRPVGLVERNAFFVAMAAHYGRALYGLRPISLLMNAAPLIAEGDTPVAEFCGDVLADRSSEVMKGFVVVSGGRYAGVGSTLALLQATNAANRAHAEEMTRLADTLNQAKLEAQSALTAKSQFLAVMSHEIRTPLNGVLAIADILQRRLGDPALKPYVTTIQDSGQTLLRLLTDALDFSRADAGQLELAEDSFHLPGLLDDLSALWTARAELKGLSLSFRYEGARDQWALGDAVRIKQVFNNLIGNALKFTRHGGVQVTLRARRSDVHVLVEGEVRDSGVGIPADRLGAIFQPFSQTEAGVREGGAGLGLSICRQLVEQMGGAIGVTSDEAGTAFGFEFPLFDLPAPTDAEISAEPDLSQGAGGLHVLIADDNATNRLVAETLCGMFGCTSESVEDGEQAVSAAATGRFDLVLMDIKMPNLDGVGATRRIRGLAGAAAQVPILAITANADPWDAASYLAQGMDGVVEKPIKAERLLSAINGLFIEDAESVAA</sequence>
<keyword evidence="4" id="KW-0808">Transferase</keyword>
<comment type="caution">
    <text evidence="9">The sequence shown here is derived from an EMBL/GenBank/DDBJ whole genome shotgun (WGS) entry which is preliminary data.</text>
</comment>
<feature type="domain" description="Response regulatory" evidence="8">
    <location>
        <begin position="408"/>
        <end position="525"/>
    </location>
</feature>
<evidence type="ECO:0000256" key="1">
    <source>
        <dbReference type="ARBA" id="ARBA00000085"/>
    </source>
</evidence>
<dbReference type="EMBL" id="JACIDK010000002">
    <property type="protein sequence ID" value="MBB3890973.1"/>
    <property type="molecule type" value="Genomic_DNA"/>
</dbReference>
<keyword evidence="5 9" id="KW-0418">Kinase</keyword>
<comment type="catalytic activity">
    <reaction evidence="1">
        <text>ATP + protein L-histidine = ADP + protein N-phospho-L-histidine.</text>
        <dbReference type="EC" id="2.7.13.3"/>
    </reaction>
</comment>
<dbReference type="PROSITE" id="PS50110">
    <property type="entry name" value="RESPONSE_REGULATORY"/>
    <property type="match status" value="1"/>
</dbReference>
<evidence type="ECO:0000313" key="9">
    <source>
        <dbReference type="EMBL" id="MBB3890973.1"/>
    </source>
</evidence>
<dbReference type="InterPro" id="IPR011006">
    <property type="entry name" value="CheY-like_superfamily"/>
</dbReference>
<dbReference type="Pfam" id="PF00512">
    <property type="entry name" value="HisKA"/>
    <property type="match status" value="1"/>
</dbReference>
<dbReference type="SMART" id="SM00388">
    <property type="entry name" value="HisKA"/>
    <property type="match status" value="1"/>
</dbReference>
<dbReference type="SMART" id="SM00448">
    <property type="entry name" value="REC"/>
    <property type="match status" value="1"/>
</dbReference>
<dbReference type="SUPFAM" id="SSF52172">
    <property type="entry name" value="CheY-like"/>
    <property type="match status" value="1"/>
</dbReference>
<dbReference type="RefSeq" id="WP_183771473.1">
    <property type="nucleotide sequence ID" value="NZ_JACIDK010000002.1"/>
</dbReference>
<dbReference type="PRINTS" id="PR00344">
    <property type="entry name" value="BCTRLSENSOR"/>
</dbReference>
<dbReference type="AlphaFoldDB" id="A0A840A004"/>
<evidence type="ECO:0000256" key="5">
    <source>
        <dbReference type="ARBA" id="ARBA00022777"/>
    </source>
</evidence>
<organism evidence="9 10">
    <name type="scientific">Phenylobacterium haematophilum</name>
    <dbReference type="NCBI Taxonomy" id="98513"/>
    <lineage>
        <taxon>Bacteria</taxon>
        <taxon>Pseudomonadati</taxon>
        <taxon>Pseudomonadota</taxon>
        <taxon>Alphaproteobacteria</taxon>
        <taxon>Caulobacterales</taxon>
        <taxon>Caulobacteraceae</taxon>
        <taxon>Phenylobacterium</taxon>
    </lineage>
</organism>
<dbReference type="CDD" id="cd16922">
    <property type="entry name" value="HATPase_EvgS-ArcB-TorS-like"/>
    <property type="match status" value="1"/>
</dbReference>
<dbReference type="Gene3D" id="3.30.565.10">
    <property type="entry name" value="Histidine kinase-like ATPase, C-terminal domain"/>
    <property type="match status" value="1"/>
</dbReference>
<dbReference type="CDD" id="cd17546">
    <property type="entry name" value="REC_hyHK_CKI1_RcsC-like"/>
    <property type="match status" value="1"/>
</dbReference>
<keyword evidence="10" id="KW-1185">Reference proteome</keyword>
<evidence type="ECO:0000256" key="3">
    <source>
        <dbReference type="ARBA" id="ARBA00022553"/>
    </source>
</evidence>
<evidence type="ECO:0000256" key="6">
    <source>
        <dbReference type="PROSITE-ProRule" id="PRU00169"/>
    </source>
</evidence>
<reference evidence="9 10" key="1">
    <citation type="submission" date="2020-08" db="EMBL/GenBank/DDBJ databases">
        <title>Genomic Encyclopedia of Type Strains, Phase IV (KMG-IV): sequencing the most valuable type-strain genomes for metagenomic binning, comparative biology and taxonomic classification.</title>
        <authorList>
            <person name="Goeker M."/>
        </authorList>
    </citation>
    <scope>NUCLEOTIDE SEQUENCE [LARGE SCALE GENOMIC DNA]</scope>
    <source>
        <strain evidence="9 10">DSM 21793</strain>
    </source>
</reference>
<dbReference type="SMART" id="SM00387">
    <property type="entry name" value="HATPase_c"/>
    <property type="match status" value="1"/>
</dbReference>
<feature type="domain" description="Histidine kinase" evidence="7">
    <location>
        <begin position="168"/>
        <end position="385"/>
    </location>
</feature>
<dbReference type="InterPro" id="IPR036890">
    <property type="entry name" value="HATPase_C_sf"/>
</dbReference>
<evidence type="ECO:0000313" key="10">
    <source>
        <dbReference type="Proteomes" id="UP000530564"/>
    </source>
</evidence>
<dbReference type="PROSITE" id="PS50109">
    <property type="entry name" value="HIS_KIN"/>
    <property type="match status" value="1"/>
</dbReference>
<dbReference type="Gene3D" id="1.10.287.130">
    <property type="match status" value="1"/>
</dbReference>
<dbReference type="SUPFAM" id="SSF47384">
    <property type="entry name" value="Homodimeric domain of signal transducing histidine kinase"/>
    <property type="match status" value="1"/>
</dbReference>